<dbReference type="Proteomes" id="UP001293254">
    <property type="component" value="Unassembled WGS sequence"/>
</dbReference>
<organism evidence="1 2">
    <name type="scientific">Sesamum alatum</name>
    <dbReference type="NCBI Taxonomy" id="300844"/>
    <lineage>
        <taxon>Eukaryota</taxon>
        <taxon>Viridiplantae</taxon>
        <taxon>Streptophyta</taxon>
        <taxon>Embryophyta</taxon>
        <taxon>Tracheophyta</taxon>
        <taxon>Spermatophyta</taxon>
        <taxon>Magnoliopsida</taxon>
        <taxon>eudicotyledons</taxon>
        <taxon>Gunneridae</taxon>
        <taxon>Pentapetalae</taxon>
        <taxon>asterids</taxon>
        <taxon>lamiids</taxon>
        <taxon>Lamiales</taxon>
        <taxon>Pedaliaceae</taxon>
        <taxon>Sesamum</taxon>
    </lineage>
</organism>
<reference evidence="1" key="2">
    <citation type="journal article" date="2024" name="Plant">
        <title>Genomic evolution and insights into agronomic trait innovations of Sesamum species.</title>
        <authorList>
            <person name="Miao H."/>
            <person name="Wang L."/>
            <person name="Qu L."/>
            <person name="Liu H."/>
            <person name="Sun Y."/>
            <person name="Le M."/>
            <person name="Wang Q."/>
            <person name="Wei S."/>
            <person name="Zheng Y."/>
            <person name="Lin W."/>
            <person name="Duan Y."/>
            <person name="Cao H."/>
            <person name="Xiong S."/>
            <person name="Wang X."/>
            <person name="Wei L."/>
            <person name="Li C."/>
            <person name="Ma Q."/>
            <person name="Ju M."/>
            <person name="Zhao R."/>
            <person name="Li G."/>
            <person name="Mu C."/>
            <person name="Tian Q."/>
            <person name="Mei H."/>
            <person name="Zhang T."/>
            <person name="Gao T."/>
            <person name="Zhang H."/>
        </authorList>
    </citation>
    <scope>NUCLEOTIDE SEQUENCE</scope>
    <source>
        <strain evidence="1">3651</strain>
    </source>
</reference>
<evidence type="ECO:0000313" key="2">
    <source>
        <dbReference type="Proteomes" id="UP001293254"/>
    </source>
</evidence>
<protein>
    <submittedName>
        <fullName evidence="1">Uncharacterized protein</fullName>
    </submittedName>
</protein>
<accession>A0AAE1XMZ5</accession>
<name>A0AAE1XMZ5_9LAMI</name>
<reference evidence="1" key="1">
    <citation type="submission" date="2020-06" db="EMBL/GenBank/DDBJ databases">
        <authorList>
            <person name="Li T."/>
            <person name="Hu X."/>
            <person name="Zhang T."/>
            <person name="Song X."/>
            <person name="Zhang H."/>
            <person name="Dai N."/>
            <person name="Sheng W."/>
            <person name="Hou X."/>
            <person name="Wei L."/>
        </authorList>
    </citation>
    <scope>NUCLEOTIDE SEQUENCE</scope>
    <source>
        <strain evidence="1">3651</strain>
        <tissue evidence="1">Leaf</tissue>
    </source>
</reference>
<gene>
    <name evidence="1" type="ORF">Salat_2596200</name>
</gene>
<dbReference type="EMBL" id="JACGWO010000011">
    <property type="protein sequence ID" value="KAK4414892.1"/>
    <property type="molecule type" value="Genomic_DNA"/>
</dbReference>
<comment type="caution">
    <text evidence="1">The sequence shown here is derived from an EMBL/GenBank/DDBJ whole genome shotgun (WGS) entry which is preliminary data.</text>
</comment>
<proteinExistence type="predicted"/>
<keyword evidence="2" id="KW-1185">Reference proteome</keyword>
<sequence>MAMGQGQSGSLPKRDRFGTCVGGFGANKLKFNRDRGRRSFPTKRFSPSRVEKVPLTPWASPTLCSFQSSIGFGGGVGASDLLRRNGELTGFAKYLELDAFGIESAALFIIYRQVDICTSLHSETRGDADTNQEKGFVSPLKLIAKAFSEPSSRKEEEPDGI</sequence>
<evidence type="ECO:0000313" key="1">
    <source>
        <dbReference type="EMBL" id="KAK4414892.1"/>
    </source>
</evidence>
<dbReference type="AlphaFoldDB" id="A0AAE1XMZ5"/>